<evidence type="ECO:0000259" key="6">
    <source>
        <dbReference type="PROSITE" id="PS51296"/>
    </source>
</evidence>
<keyword evidence="4" id="KW-0408">Iron</keyword>
<organism evidence="7 8">
    <name type="scientific">Pigmentiphaga soli</name>
    <dbReference type="NCBI Taxonomy" id="1007095"/>
    <lineage>
        <taxon>Bacteria</taxon>
        <taxon>Pseudomonadati</taxon>
        <taxon>Pseudomonadota</taxon>
        <taxon>Betaproteobacteria</taxon>
        <taxon>Burkholderiales</taxon>
        <taxon>Alcaligenaceae</taxon>
        <taxon>Pigmentiphaga</taxon>
    </lineage>
</organism>
<evidence type="ECO:0000256" key="4">
    <source>
        <dbReference type="ARBA" id="ARBA00023004"/>
    </source>
</evidence>
<keyword evidence="2" id="KW-0479">Metal-binding</keyword>
<dbReference type="InterPro" id="IPR036922">
    <property type="entry name" value="Rieske_2Fe-2S_sf"/>
</dbReference>
<dbReference type="Pfam" id="PF00355">
    <property type="entry name" value="Rieske"/>
    <property type="match status" value="1"/>
</dbReference>
<accession>A0ABP8HAI5</accession>
<evidence type="ECO:0000313" key="8">
    <source>
        <dbReference type="Proteomes" id="UP001501671"/>
    </source>
</evidence>
<keyword evidence="5" id="KW-0411">Iron-sulfur</keyword>
<keyword evidence="1" id="KW-0001">2Fe-2S</keyword>
<evidence type="ECO:0000256" key="5">
    <source>
        <dbReference type="ARBA" id="ARBA00023014"/>
    </source>
</evidence>
<dbReference type="GO" id="GO:0051213">
    <property type="term" value="F:dioxygenase activity"/>
    <property type="evidence" value="ECO:0007669"/>
    <property type="project" value="UniProtKB-KW"/>
</dbReference>
<name>A0ABP8HAI5_9BURK</name>
<proteinExistence type="predicted"/>
<evidence type="ECO:0000256" key="3">
    <source>
        <dbReference type="ARBA" id="ARBA00023002"/>
    </source>
</evidence>
<keyword evidence="8" id="KW-1185">Reference proteome</keyword>
<dbReference type="RefSeq" id="WP_345250807.1">
    <property type="nucleotide sequence ID" value="NZ_BAABFO010000015.1"/>
</dbReference>
<dbReference type="PANTHER" id="PTHR21266:SF59">
    <property type="entry name" value="BLR4922 PROTEIN"/>
    <property type="match status" value="1"/>
</dbReference>
<dbReference type="SUPFAM" id="SSF55961">
    <property type="entry name" value="Bet v1-like"/>
    <property type="match status" value="1"/>
</dbReference>
<reference evidence="8" key="1">
    <citation type="journal article" date="2019" name="Int. J. Syst. Evol. Microbiol.">
        <title>The Global Catalogue of Microorganisms (GCM) 10K type strain sequencing project: providing services to taxonomists for standard genome sequencing and annotation.</title>
        <authorList>
            <consortium name="The Broad Institute Genomics Platform"/>
            <consortium name="The Broad Institute Genome Sequencing Center for Infectious Disease"/>
            <person name="Wu L."/>
            <person name="Ma J."/>
        </authorList>
    </citation>
    <scope>NUCLEOTIDE SEQUENCE [LARGE SCALE GENOMIC DNA]</scope>
    <source>
        <strain evidence="8">JCM 17666</strain>
    </source>
</reference>
<sequence>MLTREENDYLARVGPGTPAGELLRRYWMPVSAACELTEEKPIKDVRILGEDLTLFRMPMEPGEKVPRYGLVGRHCPHRLAAFTYGHVDKEGIRCPYHGWKFSAAGRCLEQPAEPANSSYKDRIHHAAYPVRRLAGVLFAYMGPLPAPELPRWDVLAREDGRRWGVIESVIECNWLQAMENSVDPAHLYWLHGFLASPNMPVSTERFHALGVQPDYEEKHEFFRFDFGIQKLRTTQGAKPGDPPLLEQHPLVFPTSLRLVLGIDAVRAQGFAAAKEFTPEETSLGYLHNMQLRVPIDDTHTMQYQVSFMPSDTLTSSPDYDDVPFEYCPLKENGVVNMNIVTAQDALAWESQGGLTDRSLENLGVSDKGIVLLRKLIKEQIEIVRAGGDPIGVIRDPSKNRILDLDTFHEPFGLYRNEATDTETAEAS</sequence>
<dbReference type="Proteomes" id="UP001501671">
    <property type="component" value="Unassembled WGS sequence"/>
</dbReference>
<gene>
    <name evidence="7" type="ORF">GCM10023144_31410</name>
</gene>
<evidence type="ECO:0000256" key="2">
    <source>
        <dbReference type="ARBA" id="ARBA00022723"/>
    </source>
</evidence>
<feature type="domain" description="Rieske" evidence="6">
    <location>
        <begin position="31"/>
        <end position="130"/>
    </location>
</feature>
<dbReference type="PANTHER" id="PTHR21266">
    <property type="entry name" value="IRON-SULFUR DOMAIN CONTAINING PROTEIN"/>
    <property type="match status" value="1"/>
</dbReference>
<dbReference type="SUPFAM" id="SSF50022">
    <property type="entry name" value="ISP domain"/>
    <property type="match status" value="1"/>
</dbReference>
<dbReference type="Gene3D" id="2.102.10.10">
    <property type="entry name" value="Rieske [2Fe-2S] iron-sulphur domain"/>
    <property type="match status" value="1"/>
</dbReference>
<keyword evidence="3" id="KW-0560">Oxidoreductase</keyword>
<keyword evidence="7" id="KW-0223">Dioxygenase</keyword>
<dbReference type="PROSITE" id="PS51296">
    <property type="entry name" value="RIESKE"/>
    <property type="match status" value="1"/>
</dbReference>
<dbReference type="InterPro" id="IPR050584">
    <property type="entry name" value="Cholesterol_7-desaturase"/>
</dbReference>
<comment type="caution">
    <text evidence="7">The sequence shown here is derived from an EMBL/GenBank/DDBJ whole genome shotgun (WGS) entry which is preliminary data.</text>
</comment>
<evidence type="ECO:0000256" key="1">
    <source>
        <dbReference type="ARBA" id="ARBA00022714"/>
    </source>
</evidence>
<evidence type="ECO:0000313" key="7">
    <source>
        <dbReference type="EMBL" id="GAA4336693.1"/>
    </source>
</evidence>
<dbReference type="Gene3D" id="3.90.380.10">
    <property type="entry name" value="Naphthalene 1,2-dioxygenase Alpha Subunit, Chain A, domain 1"/>
    <property type="match status" value="1"/>
</dbReference>
<dbReference type="InterPro" id="IPR017941">
    <property type="entry name" value="Rieske_2Fe-2S"/>
</dbReference>
<dbReference type="EMBL" id="BAABFO010000015">
    <property type="protein sequence ID" value="GAA4336693.1"/>
    <property type="molecule type" value="Genomic_DNA"/>
</dbReference>
<protein>
    <submittedName>
        <fullName evidence="7">Aromatic ring-hydroxylating dioxygenase subunit alpha</fullName>
    </submittedName>
</protein>